<dbReference type="InParanoid" id="A7TQS0"/>
<evidence type="ECO:0000256" key="1">
    <source>
        <dbReference type="SAM" id="MobiDB-lite"/>
    </source>
</evidence>
<dbReference type="EMBL" id="DS480463">
    <property type="protein sequence ID" value="EDO15369.1"/>
    <property type="molecule type" value="Genomic_DNA"/>
</dbReference>
<feature type="region of interest" description="Disordered" evidence="1">
    <location>
        <begin position="168"/>
        <end position="274"/>
    </location>
</feature>
<feature type="compositionally biased region" description="Low complexity" evidence="1">
    <location>
        <begin position="434"/>
        <end position="452"/>
    </location>
</feature>
<dbReference type="STRING" id="436907.A7TQS0"/>
<proteinExistence type="predicted"/>
<dbReference type="GO" id="GO:0043161">
    <property type="term" value="P:proteasome-mediated ubiquitin-dependent protein catabolic process"/>
    <property type="evidence" value="ECO:0007669"/>
    <property type="project" value="EnsemblFungi"/>
</dbReference>
<dbReference type="PANTHER" id="PTHR12864">
    <property type="entry name" value="RAN BINDING PROTEIN 9-RELATED"/>
    <property type="match status" value="1"/>
</dbReference>
<dbReference type="InterPro" id="IPR013320">
    <property type="entry name" value="ConA-like_dom_sf"/>
</dbReference>
<dbReference type="SMART" id="SM00757">
    <property type="entry name" value="CRA"/>
    <property type="match status" value="1"/>
</dbReference>
<feature type="domain" description="CTLH" evidence="3">
    <location>
        <begin position="730"/>
        <end position="787"/>
    </location>
</feature>
<organism evidence="5">
    <name type="scientific">Vanderwaltozyma polyspora (strain ATCC 22028 / DSM 70294 / BCRC 21397 / CBS 2163 / NBRC 10782 / NRRL Y-8283 / UCD 57-17)</name>
    <name type="common">Kluyveromyces polysporus</name>
    <dbReference type="NCBI Taxonomy" id="436907"/>
    <lineage>
        <taxon>Eukaryota</taxon>
        <taxon>Fungi</taxon>
        <taxon>Dikarya</taxon>
        <taxon>Ascomycota</taxon>
        <taxon>Saccharomycotina</taxon>
        <taxon>Saccharomycetes</taxon>
        <taxon>Saccharomycetales</taxon>
        <taxon>Saccharomycetaceae</taxon>
        <taxon>Vanderwaltozyma</taxon>
    </lineage>
</organism>
<sequence>MSVYGDELNQIFVQSIFPQYLLEQPIGQDLWLIYLKNKRLFSKVKQHEIKNRAQGGEEGALKEGGFNHPIKLSHNTRKEIWKKLMDLGVLGTVPFDWANDEYLIQVYKYFYPDSLINSLSVSIGADLPLNPSNNSSSNFNTVKNDVLEEFSKQTRLESGIVDQESIRSIRFRSDESEDDDSEDERVTSTNEEEEDDDEEEEEEEGEEEEEEENDAMDIDNDDVMNVIETAGSSVNDEDSDNIIIPNREDTSTRIRQRAGSETDRVSSRGSESEPVSYYPALSAHRVTSKSKNNVISQDIYELLGYPLPSQWRTQQNNSINLSSDGFSQLSPNLNWPAFSGHDNAVIIARNYFKDLLKDSKCDYAVSTANRPVYSNRAGIFYYEVRVLSVTSSQGAYSSDVMVGFKCWNDKDSEGSSSAPHHSQSGDDGISARNSGDTSVTRGSGRSGSIRSGNDASTSDATDLSNELYLYCGFNGKIFDNEDEGSYSKPFGRDDVIGCGVNYIQGTVFFTKNGVYLGEAYWDIGNLDLVPFIALRPGNSIGTNFGLYEEYVFDIVGYLERWRLESYSYIFKNYCSARDADGYNENHELETESSVAVSGKGGNTFTSSVDENNEESVGSQNRTTLRDYNGSGEDNIPNFSFKDDRLVNGILRKPSSLIFNKLKTDDSSLQTSVKTIVNDYLIQEGLIDVANAFLKDLKDETVIDQETQEEVDRNREVTRYNESQIIKEENNLKKRQAIRRLIAEGNITKCLLYLNNEYPELLASNIELYFELKLAEFLYSILNCKDTRIENTIQLGQQLSAEFIFNDNVSESVKNVFKTRFNDVSSLLAYEDPVKDAPSELTKYLTVEFLNDRLFQLTNSAILKYMKKNNETNLENIIRYTRAMLETMMNDNSKGGSVDGKSYMYYRAVNLDEDLLNFM</sequence>
<dbReference type="InterPro" id="IPR006595">
    <property type="entry name" value="CTLH_C"/>
</dbReference>
<dbReference type="Pfam" id="PF10607">
    <property type="entry name" value="CTLH"/>
    <property type="match status" value="1"/>
</dbReference>
<dbReference type="InterPro" id="IPR043136">
    <property type="entry name" value="B30.2/SPRY_sf"/>
</dbReference>
<feature type="compositionally biased region" description="Polar residues" evidence="1">
    <location>
        <begin position="604"/>
        <end position="622"/>
    </location>
</feature>
<gene>
    <name evidence="4" type="ORF">Kpol_460p4</name>
</gene>
<dbReference type="GO" id="GO:0006808">
    <property type="term" value="P:regulation of nitrogen utilization"/>
    <property type="evidence" value="ECO:0007669"/>
    <property type="project" value="EnsemblFungi"/>
</dbReference>
<dbReference type="InterPro" id="IPR003877">
    <property type="entry name" value="SPRY_dom"/>
</dbReference>
<dbReference type="RefSeq" id="XP_001643227.1">
    <property type="nucleotide sequence ID" value="XM_001643177.1"/>
</dbReference>
<dbReference type="PROSITE" id="PS50897">
    <property type="entry name" value="CTLH"/>
    <property type="match status" value="1"/>
</dbReference>
<keyword evidence="5" id="KW-1185">Reference proteome</keyword>
<dbReference type="InterPro" id="IPR024964">
    <property type="entry name" value="CTLH/CRA"/>
</dbReference>
<protein>
    <submittedName>
        <fullName evidence="4">Uncharacterized protein</fullName>
    </submittedName>
</protein>
<dbReference type="Proteomes" id="UP000000267">
    <property type="component" value="Unassembled WGS sequence"/>
</dbReference>
<feature type="domain" description="B30.2/SPRY" evidence="2">
    <location>
        <begin position="305"/>
        <end position="549"/>
    </location>
</feature>
<dbReference type="eggNOG" id="KOG1477">
    <property type="taxonomic scope" value="Eukaryota"/>
</dbReference>
<dbReference type="KEGG" id="vpo:Kpol_460p4"/>
<dbReference type="HOGENOM" id="CLU_308189_0_0_1"/>
<name>A7TQS0_VANPO</name>
<dbReference type="InterPro" id="IPR044736">
    <property type="entry name" value="Gid1/RanBPM/SPLA_SPRY"/>
</dbReference>
<evidence type="ECO:0000259" key="2">
    <source>
        <dbReference type="PROSITE" id="PS50188"/>
    </source>
</evidence>
<dbReference type="Gene3D" id="2.60.120.920">
    <property type="match status" value="1"/>
</dbReference>
<dbReference type="SMART" id="SM00449">
    <property type="entry name" value="SPRY"/>
    <property type="match status" value="1"/>
</dbReference>
<dbReference type="InterPro" id="IPR013144">
    <property type="entry name" value="CRA_dom"/>
</dbReference>
<evidence type="ECO:0000313" key="5">
    <source>
        <dbReference type="Proteomes" id="UP000000267"/>
    </source>
</evidence>
<dbReference type="PROSITE" id="PS50896">
    <property type="entry name" value="LISH"/>
    <property type="match status" value="1"/>
</dbReference>
<dbReference type="PhylomeDB" id="A7TQS0"/>
<dbReference type="GO" id="GO:0034657">
    <property type="term" value="C:GID complex"/>
    <property type="evidence" value="ECO:0007669"/>
    <property type="project" value="EnsemblFungi"/>
</dbReference>
<dbReference type="OrthoDB" id="25503at2759"/>
<feature type="compositionally biased region" description="Acidic residues" evidence="1">
    <location>
        <begin position="190"/>
        <end position="222"/>
    </location>
</feature>
<accession>A7TQS0</accession>
<feature type="region of interest" description="Disordered" evidence="1">
    <location>
        <begin position="604"/>
        <end position="630"/>
    </location>
</feature>
<evidence type="ECO:0000313" key="4">
    <source>
        <dbReference type="EMBL" id="EDO15369.1"/>
    </source>
</evidence>
<dbReference type="AlphaFoldDB" id="A7TQS0"/>
<dbReference type="CDD" id="cd12885">
    <property type="entry name" value="SPRY_RanBP_like"/>
    <property type="match status" value="1"/>
</dbReference>
<feature type="region of interest" description="Disordered" evidence="1">
    <location>
        <begin position="413"/>
        <end position="459"/>
    </location>
</feature>
<feature type="compositionally biased region" description="Basic and acidic residues" evidence="1">
    <location>
        <begin position="246"/>
        <end position="266"/>
    </location>
</feature>
<dbReference type="OMA" id="RHNERQI"/>
<dbReference type="InterPro" id="IPR001870">
    <property type="entry name" value="B30.2/SPRY"/>
</dbReference>
<dbReference type="FunCoup" id="A7TQS0">
    <property type="interactions" value="159"/>
</dbReference>
<evidence type="ECO:0000259" key="3">
    <source>
        <dbReference type="PROSITE" id="PS50897"/>
    </source>
</evidence>
<dbReference type="Pfam" id="PF00622">
    <property type="entry name" value="SPRY"/>
    <property type="match status" value="1"/>
</dbReference>
<dbReference type="InterPro" id="IPR006594">
    <property type="entry name" value="LisH"/>
</dbReference>
<dbReference type="InterPro" id="IPR050618">
    <property type="entry name" value="Ubq-SigPath_Reg"/>
</dbReference>
<dbReference type="SUPFAM" id="SSF49899">
    <property type="entry name" value="Concanavalin A-like lectins/glucanases"/>
    <property type="match status" value="1"/>
</dbReference>
<reference evidence="4 5" key="1">
    <citation type="journal article" date="2007" name="Proc. Natl. Acad. Sci. U.S.A.">
        <title>Independent sorting-out of thousands of duplicated gene pairs in two yeast species descended from a whole-genome duplication.</title>
        <authorList>
            <person name="Scannell D.R."/>
            <person name="Frank A.C."/>
            <person name="Conant G.C."/>
            <person name="Byrne K.P."/>
            <person name="Woolfit M."/>
            <person name="Wolfe K.H."/>
        </authorList>
    </citation>
    <scope>NUCLEOTIDE SEQUENCE [LARGE SCALE GENOMIC DNA]</scope>
    <source>
        <strain evidence="5">ATCC 22028 / DSM 70294 / BCRC 21397 / CBS 2163 / NBRC 10782 / NRRL Y-8283 / UCD 57-17</strain>
    </source>
</reference>
<dbReference type="GeneID" id="5543462"/>
<dbReference type="GO" id="GO:0045721">
    <property type="term" value="P:negative regulation of gluconeogenesis"/>
    <property type="evidence" value="ECO:0007669"/>
    <property type="project" value="EnsemblFungi"/>
</dbReference>
<dbReference type="PROSITE" id="PS50188">
    <property type="entry name" value="B302_SPRY"/>
    <property type="match status" value="1"/>
</dbReference>
<dbReference type="SMART" id="SM00668">
    <property type="entry name" value="CTLH"/>
    <property type="match status" value="1"/>
</dbReference>